<protein>
    <recommendedName>
        <fullName evidence="3">Internal virion protein</fullName>
    </recommendedName>
</protein>
<evidence type="ECO:0000313" key="2">
    <source>
        <dbReference type="Proteomes" id="UP000244932"/>
    </source>
</evidence>
<name>A0A2R8A9T5_9RHOB</name>
<evidence type="ECO:0000313" key="1">
    <source>
        <dbReference type="EMBL" id="SPF28983.1"/>
    </source>
</evidence>
<dbReference type="Gene3D" id="1.10.530.10">
    <property type="match status" value="1"/>
</dbReference>
<gene>
    <name evidence="1" type="ORF">POI8812_01288</name>
</gene>
<dbReference type="Proteomes" id="UP000244932">
    <property type="component" value="Unassembled WGS sequence"/>
</dbReference>
<evidence type="ECO:0008006" key="3">
    <source>
        <dbReference type="Google" id="ProtNLM"/>
    </source>
</evidence>
<proteinExistence type="predicted"/>
<accession>A0A2R8A9T5</accession>
<sequence>MEIPTSPNPILGLIRAAETSRGYDDYYLGSLIEPPIPPTQMTIRQVQEWQERSIGAGSPSSAIGGYQQISGTLDEVVQQLNLTGDELFDEELQDRMAMHLLARRGYNDWVSGNITDQQFHQNLSMEWAALPAATFDRNGRPAEGQSFYADDGLNASTITSGDVLQALEAARTGGTFELGDASPSGEPEPSQYEAALSDITPMSNLEERAIDAVERTPVASFVTIAQERDFTAQQEAETPSWWDASRMAVNEEWIGTNVARQMGRPEFTPDRNFRLTEELWTEVTDGLGEVYHEGLHSATSEAHLRALSDQLRREQQIDEDLAGLGWGGTGLRLGAAILDPVAIGVSVATEGIAAPVIYGAKVSRIGRMLRAGIVSGTVSGGIDGYLATQDQTMDWDDVAVSAAAGFVIGGAIGGLRGRTPEDREMAAALQRAEGDNINRAFNGGTVDGSLGAARVPQEASLTPAQTVAAESAGAPTAAMASARIDRSAVLKSSESDVMRRLGAGLVEDGVGNSDRSTNRFSVSELVAREERVRLGRFYRTYNSAYRDWLKDQGRRLFWQHGVNERAEFNRQVSLAVRREIDAPTNKHIARVAGQMKQEFADLLEFGKQMGIRGFDDIKANHNYMVRRHRIDRLDDLVGEFGGGAVTKMVAESIRKANRKWRNANPGRAMAVDEIDYEDALKVADSYIKSIRSRRYGEFNLNRALAGQDMETLKMMLDDAGLSSAEVTRITDSVRMTRDTAEQGRIGNAKWRLDLDETHREKMYPLNGGNAREVGIEDFLENDAEQLFSQYVRSVTAAGHMEDFLKEFRVRDAEGNLPLHAPSFETVKGYIAAEAGEKGISPRKLNSELRVLDHTYKLINGIAIEGASSIRTAARMLRDYNFSRIGGQLGVAQLAEVGNILGNGGLRVLMQNLPALRKIFANAKTGTFKDDFLNEIEAIWGFGTDLERMNMSAIYDEGGAVEEATRFQRLDHGLQRAKRFTVVGSGMGHVNMVLQRLNARVLVQRFMDDATGRRGINPNRLRVMGVSEEMHPRIQAQLAKHVDQSSGLLGKKVQRINIEKWDDLDAKNAFINGVDRWAKRSIQENDIGNMPDFMSYELGKTIGQFRSFMMAAYVKQTLAGLHNRDWETFSAFATSMFFGGLFYAAQQSINSYGRDDREEFLEQRLNPQALAEAAFQRAAFSSVLPLGFDTLREGAGLDPIFDFRSSGLLGGGGPVGAALGNPTGDLIDGVFRATGGAAQGAFNSNYDFSERDAQAIAKVALFQNMFGVRNIISVITGTFPQHSR</sequence>
<dbReference type="InterPro" id="IPR023346">
    <property type="entry name" value="Lysozyme-like_dom_sf"/>
</dbReference>
<dbReference type="EMBL" id="OMKW01000002">
    <property type="protein sequence ID" value="SPF28983.1"/>
    <property type="molecule type" value="Genomic_DNA"/>
</dbReference>
<organism evidence="1 2">
    <name type="scientific">Pontivivens insulae</name>
    <dbReference type="NCBI Taxonomy" id="1639689"/>
    <lineage>
        <taxon>Bacteria</taxon>
        <taxon>Pseudomonadati</taxon>
        <taxon>Pseudomonadota</taxon>
        <taxon>Alphaproteobacteria</taxon>
        <taxon>Rhodobacterales</taxon>
        <taxon>Paracoccaceae</taxon>
        <taxon>Pontivivens</taxon>
    </lineage>
</organism>
<reference evidence="1 2" key="1">
    <citation type="submission" date="2018-03" db="EMBL/GenBank/DDBJ databases">
        <authorList>
            <person name="Keele B.F."/>
        </authorList>
    </citation>
    <scope>NUCLEOTIDE SEQUENCE [LARGE SCALE GENOMIC DNA]</scope>
    <source>
        <strain evidence="1 2">CeCT 8812</strain>
    </source>
</reference>
<dbReference type="SUPFAM" id="SSF53955">
    <property type="entry name" value="Lysozyme-like"/>
    <property type="match status" value="1"/>
</dbReference>
<keyword evidence="2" id="KW-1185">Reference proteome</keyword>